<accession>A0A4Q9LE89</accession>
<organism evidence="1 2">
    <name type="scientific">Hamiltosporidium magnivora</name>
    <dbReference type="NCBI Taxonomy" id="148818"/>
    <lineage>
        <taxon>Eukaryota</taxon>
        <taxon>Fungi</taxon>
        <taxon>Fungi incertae sedis</taxon>
        <taxon>Microsporidia</taxon>
        <taxon>Dubosqiidae</taxon>
        <taxon>Hamiltosporidium</taxon>
    </lineage>
</organism>
<name>A0A4Q9LE89_9MICR</name>
<gene>
    <name evidence="1" type="ORF">CWI36_0476p0030</name>
</gene>
<evidence type="ECO:0000313" key="2">
    <source>
        <dbReference type="Proteomes" id="UP000291404"/>
    </source>
</evidence>
<comment type="caution">
    <text evidence="1">The sequence shown here is derived from an EMBL/GenBank/DDBJ whole genome shotgun (WGS) entry which is preliminary data.</text>
</comment>
<evidence type="ECO:0000313" key="1">
    <source>
        <dbReference type="EMBL" id="TBU06293.1"/>
    </source>
</evidence>
<dbReference type="AlphaFoldDB" id="A0A4Q9LE89"/>
<dbReference type="VEuPathDB" id="MicrosporidiaDB:CWI36_0476p0030"/>
<reference evidence="1 2" key="1">
    <citation type="submission" date="2017-12" db="EMBL/GenBank/DDBJ databases">
        <authorList>
            <person name="Pombert J.-F."/>
            <person name="Haag K.L."/>
            <person name="Ebert D."/>
        </authorList>
    </citation>
    <scope>NUCLEOTIDE SEQUENCE [LARGE SCALE GENOMIC DNA]</scope>
    <source>
        <strain evidence="1">BE-OM-2</strain>
    </source>
</reference>
<protein>
    <submittedName>
        <fullName evidence="1">Uncharacterized protein</fullName>
    </submittedName>
</protein>
<dbReference type="Proteomes" id="UP000291404">
    <property type="component" value="Unassembled WGS sequence"/>
</dbReference>
<dbReference type="EMBL" id="PITI01000476">
    <property type="protein sequence ID" value="TBU06293.1"/>
    <property type="molecule type" value="Genomic_DNA"/>
</dbReference>
<sequence length="99" mass="11290">MSFVLEITDANLSDLSTKHEIFNQVNVSNLVQCVIQFFVLKKSQRSRFHSENVQEYHSKRVSKFIIDVTANLDAHLTNASAVKEKGIVTRNATKKKKLL</sequence>
<keyword evidence="2" id="KW-1185">Reference proteome</keyword>
<proteinExistence type="predicted"/>